<dbReference type="Pfam" id="PF24779">
    <property type="entry name" value="UTP23_sensor"/>
    <property type="match status" value="1"/>
</dbReference>
<name>A0A0V0U0Q1_9BILA</name>
<dbReference type="GO" id="GO:0032040">
    <property type="term" value="C:small-subunit processome"/>
    <property type="evidence" value="ECO:0007669"/>
    <property type="project" value="InterPro"/>
</dbReference>
<dbReference type="InterPro" id="IPR006984">
    <property type="entry name" value="Fcf1/UTP23"/>
</dbReference>
<evidence type="ECO:0000259" key="9">
    <source>
        <dbReference type="Pfam" id="PF24779"/>
    </source>
</evidence>
<feature type="region of interest" description="Disordered" evidence="8">
    <location>
        <begin position="319"/>
        <end position="363"/>
    </location>
</feature>
<evidence type="ECO:0000256" key="5">
    <source>
        <dbReference type="ARBA" id="ARBA00037300"/>
    </source>
</evidence>
<comment type="subcellular location">
    <subcellularLocation>
        <location evidence="1">Nucleus</location>
        <location evidence="1">Nucleolus</location>
    </subcellularLocation>
</comment>
<evidence type="ECO:0000256" key="3">
    <source>
        <dbReference type="ARBA" id="ARBA00022552"/>
    </source>
</evidence>
<keyword evidence="4" id="KW-0539">Nucleus</keyword>
<sequence length="363" mass="42235">MQDRIFSCCSSFCFNIAAWWMQKRRILSFAEHLSACSYQCAAYGRCVSKHAEDIRKGVCEKEFLELIACIRKVITLRNLSKVSKSVVFFSSEFRNQNYQDHPVKMKIRRYKKAQRVLSFLKHNFSFVAPYRIVVDGTFCQAALENKVNIREQIQKYLQEDVLIYTTACVLQELELLGGHFHGALLIAKQYKCLKCKHMVQKEKPCSASMCLQKLVGKENSKKYFIATQDKDLRADLNEKVTACPLLFLQQKVIHLDRLSQVCKEKADREIESKLNFESSKDTVAMLKCKLLPKSYSEKKDENFIRRKPKAPNPLSCLKKKKKKNMMNNMPRSDGRRTRRRRRRANKRGNNMNAVVQDASSCLQ</sequence>
<dbReference type="AlphaFoldDB" id="A0A0V0U0Q1"/>
<evidence type="ECO:0000256" key="8">
    <source>
        <dbReference type="SAM" id="MobiDB-lite"/>
    </source>
</evidence>
<evidence type="ECO:0000256" key="6">
    <source>
        <dbReference type="ARBA" id="ARBA00038503"/>
    </source>
</evidence>
<gene>
    <name evidence="10" type="primary">UTP23</name>
    <name evidence="10" type="ORF">T05_11817</name>
</gene>
<evidence type="ECO:0000256" key="1">
    <source>
        <dbReference type="ARBA" id="ARBA00004604"/>
    </source>
</evidence>
<accession>A0A0V0U0Q1</accession>
<feature type="compositionally biased region" description="Polar residues" evidence="8">
    <location>
        <begin position="347"/>
        <end position="363"/>
    </location>
</feature>
<dbReference type="Proteomes" id="UP000055048">
    <property type="component" value="Unassembled WGS sequence"/>
</dbReference>
<keyword evidence="11" id="KW-1185">Reference proteome</keyword>
<dbReference type="InterPro" id="IPR029060">
    <property type="entry name" value="PIN-like_dom_sf"/>
</dbReference>
<dbReference type="EMBL" id="JYDJ01000088">
    <property type="protein sequence ID" value="KRX44847.1"/>
    <property type="molecule type" value="Genomic_DNA"/>
</dbReference>
<keyword evidence="2" id="KW-0690">Ribosome biogenesis</keyword>
<evidence type="ECO:0000313" key="10">
    <source>
        <dbReference type="EMBL" id="KRX44847.1"/>
    </source>
</evidence>
<proteinExistence type="inferred from homology"/>
<evidence type="ECO:0000313" key="11">
    <source>
        <dbReference type="Proteomes" id="UP000055048"/>
    </source>
</evidence>
<comment type="similarity">
    <text evidence="6">Belongs to the UTP23/FCF1 family. UTP23 subfamily.</text>
</comment>
<dbReference type="Gene3D" id="3.40.50.1010">
    <property type="entry name" value="5'-nuclease"/>
    <property type="match status" value="1"/>
</dbReference>
<dbReference type="SUPFAM" id="SSF88723">
    <property type="entry name" value="PIN domain-like"/>
    <property type="match status" value="1"/>
</dbReference>
<reference evidence="10 11" key="1">
    <citation type="submission" date="2015-01" db="EMBL/GenBank/DDBJ databases">
        <title>Evolution of Trichinella species and genotypes.</title>
        <authorList>
            <person name="Korhonen P.K."/>
            <person name="Edoardo P."/>
            <person name="Giuseppe L.R."/>
            <person name="Gasser R.B."/>
        </authorList>
    </citation>
    <scope>NUCLEOTIDE SEQUENCE [LARGE SCALE GENOMIC DNA]</scope>
    <source>
        <strain evidence="10">ISS417</strain>
    </source>
</reference>
<dbReference type="GO" id="GO:0006364">
    <property type="term" value="P:rRNA processing"/>
    <property type="evidence" value="ECO:0007669"/>
    <property type="project" value="UniProtKB-KW"/>
</dbReference>
<evidence type="ECO:0000256" key="7">
    <source>
        <dbReference type="ARBA" id="ARBA00071400"/>
    </source>
</evidence>
<evidence type="ECO:0000256" key="2">
    <source>
        <dbReference type="ARBA" id="ARBA00022517"/>
    </source>
</evidence>
<dbReference type="PANTHER" id="PTHR12416">
    <property type="entry name" value="RRNA-PROCESSING PROTEIN UTP23 HOMOLOG"/>
    <property type="match status" value="1"/>
</dbReference>
<feature type="compositionally biased region" description="Basic residues" evidence="8">
    <location>
        <begin position="336"/>
        <end position="346"/>
    </location>
</feature>
<dbReference type="FunFam" id="3.40.50.1010:FF:000006">
    <property type="entry name" value="rRNA-processing protein UTP23 homolog"/>
    <property type="match status" value="1"/>
</dbReference>
<dbReference type="CDD" id="cd09866">
    <property type="entry name" value="PIN_Fcf1-Utp23-H"/>
    <property type="match status" value="1"/>
</dbReference>
<organism evidence="10 11">
    <name type="scientific">Trichinella murrelli</name>
    <dbReference type="NCBI Taxonomy" id="144512"/>
    <lineage>
        <taxon>Eukaryota</taxon>
        <taxon>Metazoa</taxon>
        <taxon>Ecdysozoa</taxon>
        <taxon>Nematoda</taxon>
        <taxon>Enoplea</taxon>
        <taxon>Dorylaimia</taxon>
        <taxon>Trichinellida</taxon>
        <taxon>Trichinellidae</taxon>
        <taxon>Trichinella</taxon>
    </lineage>
</organism>
<feature type="domain" description="UTP23 sensor motif region" evidence="9">
    <location>
        <begin position="305"/>
        <end position="321"/>
    </location>
</feature>
<protein>
    <recommendedName>
        <fullName evidence="7">rRNA-processing protein UTP23 homolog</fullName>
    </recommendedName>
</protein>
<comment type="caution">
    <text evidence="10">The sequence shown here is derived from an EMBL/GenBank/DDBJ whole genome shotgun (WGS) entry which is preliminary data.</text>
</comment>
<dbReference type="OrthoDB" id="25675at2759"/>
<keyword evidence="3" id="KW-0698">rRNA processing</keyword>
<comment type="function">
    <text evidence="5">Involved in rRNA-processing and ribosome biogenesis.</text>
</comment>
<evidence type="ECO:0000256" key="4">
    <source>
        <dbReference type="ARBA" id="ARBA00023242"/>
    </source>
</evidence>
<dbReference type="Pfam" id="PF04900">
    <property type="entry name" value="Fcf1"/>
    <property type="match status" value="1"/>
</dbReference>
<dbReference type="InterPro" id="IPR057776">
    <property type="entry name" value="UTP23_sensor"/>
</dbReference>
<dbReference type="STRING" id="144512.A0A0V0U0Q1"/>